<reference evidence="3 4" key="1">
    <citation type="submission" date="2014-12" db="EMBL/GenBank/DDBJ databases">
        <title>Denitrispirillum autotrophicum gen. nov., sp. nov., Denitrifying, Facultatively Autotrophic Bacteria Isolated from Rice Paddy Soil.</title>
        <authorList>
            <person name="Ishii S."/>
            <person name="Ashida N."/>
            <person name="Ohno H."/>
            <person name="Otsuka S."/>
            <person name="Yokota A."/>
            <person name="Senoo K."/>
        </authorList>
    </citation>
    <scope>NUCLEOTIDE SEQUENCE [LARGE SCALE GENOMIC DNA]</scope>
    <source>
        <strain evidence="3 4">TSA66</strain>
    </source>
</reference>
<evidence type="ECO:0000313" key="4">
    <source>
        <dbReference type="Proteomes" id="UP000031572"/>
    </source>
</evidence>
<keyword evidence="1" id="KW-1133">Transmembrane helix</keyword>
<keyword evidence="4" id="KW-1185">Reference proteome</keyword>
<sequence>MAEWMIWLVFAGALVILEMFTGTFYLLMIGLGLVAGGLAAMAGMGREVQLVCAGVVGAIATYGLRRSKWGGAVRHQVARDPNVNLDIGQTLKVDVWNEDGRTARAMYRGALWDVELEHGADSVPGIFTIREIRGNRLIVSKGRKQDN</sequence>
<keyword evidence="1" id="KW-0812">Transmembrane</keyword>
<comment type="caution">
    <text evidence="3">The sequence shown here is derived from an EMBL/GenBank/DDBJ whole genome shotgun (WGS) entry which is preliminary data.</text>
</comment>
<feature type="domain" description="NfeD-like C-terminal" evidence="2">
    <location>
        <begin position="84"/>
        <end position="141"/>
    </location>
</feature>
<dbReference type="InterPro" id="IPR002810">
    <property type="entry name" value="NfeD-like_C"/>
</dbReference>
<proteinExistence type="predicted"/>
<protein>
    <submittedName>
        <fullName evidence="3">NfeD family protein</fullName>
    </submittedName>
</protein>
<keyword evidence="1" id="KW-0472">Membrane</keyword>
<accession>A0A0C1Y6I6</accession>
<dbReference type="AlphaFoldDB" id="A0A0C1Y6I6"/>
<name>A0A0C1Y6I6_9BURK</name>
<dbReference type="EMBL" id="JWJG01000028">
    <property type="protein sequence ID" value="KIF82568.1"/>
    <property type="molecule type" value="Genomic_DNA"/>
</dbReference>
<evidence type="ECO:0000256" key="1">
    <source>
        <dbReference type="SAM" id="Phobius"/>
    </source>
</evidence>
<dbReference type="Pfam" id="PF01957">
    <property type="entry name" value="NfeD"/>
    <property type="match status" value="1"/>
</dbReference>
<evidence type="ECO:0000313" key="3">
    <source>
        <dbReference type="EMBL" id="KIF82568.1"/>
    </source>
</evidence>
<dbReference type="OrthoDB" id="5654021at2"/>
<feature type="transmembrane region" description="Helical" evidence="1">
    <location>
        <begin position="7"/>
        <end position="28"/>
    </location>
</feature>
<dbReference type="STRING" id="709839.TSA66_19915"/>
<dbReference type="Proteomes" id="UP000031572">
    <property type="component" value="Unassembled WGS sequence"/>
</dbReference>
<feature type="transmembrane region" description="Helical" evidence="1">
    <location>
        <begin position="48"/>
        <end position="64"/>
    </location>
</feature>
<organism evidence="3 4">
    <name type="scientific">Noviherbaspirillum autotrophicum</name>
    <dbReference type="NCBI Taxonomy" id="709839"/>
    <lineage>
        <taxon>Bacteria</taxon>
        <taxon>Pseudomonadati</taxon>
        <taxon>Pseudomonadota</taxon>
        <taxon>Betaproteobacteria</taxon>
        <taxon>Burkholderiales</taxon>
        <taxon>Oxalobacteraceae</taxon>
        <taxon>Noviherbaspirillum</taxon>
    </lineage>
</organism>
<gene>
    <name evidence="3" type="ORF">TSA66_19915</name>
</gene>
<evidence type="ECO:0000259" key="2">
    <source>
        <dbReference type="Pfam" id="PF01957"/>
    </source>
</evidence>